<dbReference type="Proteomes" id="UP000410492">
    <property type="component" value="Unassembled WGS sequence"/>
</dbReference>
<dbReference type="OrthoDB" id="10368097at2759"/>
<reference evidence="2 3" key="1">
    <citation type="submission" date="2019-01" db="EMBL/GenBank/DDBJ databases">
        <authorList>
            <person name="Sayadi A."/>
        </authorList>
    </citation>
    <scope>NUCLEOTIDE SEQUENCE [LARGE SCALE GENOMIC DNA]</scope>
</reference>
<accession>A0A653CS74</accession>
<keyword evidence="3" id="KW-1185">Reference proteome</keyword>
<sequence>MYQWFVFAVLMSVVNSGTPIKCYDCTLCPEQLDPKTAVSRECELESKGNYDVLKIFEVANNVVSDDKLVCLTYTIDVLVVNRTATARSCAPKTVGNQDICDYLSTVSPPLSKLLNCTTCNTDLCNA</sequence>
<dbReference type="EMBL" id="CAACVG010008521">
    <property type="protein sequence ID" value="VEN50137.1"/>
    <property type="molecule type" value="Genomic_DNA"/>
</dbReference>
<dbReference type="AlphaFoldDB" id="A0A653CS74"/>
<protein>
    <recommendedName>
        <fullName evidence="4">Protein sleepless</fullName>
    </recommendedName>
</protein>
<evidence type="ECO:0000256" key="1">
    <source>
        <dbReference type="SAM" id="SignalP"/>
    </source>
</evidence>
<keyword evidence="1" id="KW-0732">Signal</keyword>
<feature type="signal peptide" evidence="1">
    <location>
        <begin position="1"/>
        <end position="16"/>
    </location>
</feature>
<organism evidence="2 3">
    <name type="scientific">Callosobruchus maculatus</name>
    <name type="common">Southern cowpea weevil</name>
    <name type="synonym">Pulse bruchid</name>
    <dbReference type="NCBI Taxonomy" id="64391"/>
    <lineage>
        <taxon>Eukaryota</taxon>
        <taxon>Metazoa</taxon>
        <taxon>Ecdysozoa</taxon>
        <taxon>Arthropoda</taxon>
        <taxon>Hexapoda</taxon>
        <taxon>Insecta</taxon>
        <taxon>Pterygota</taxon>
        <taxon>Neoptera</taxon>
        <taxon>Endopterygota</taxon>
        <taxon>Coleoptera</taxon>
        <taxon>Polyphaga</taxon>
        <taxon>Cucujiformia</taxon>
        <taxon>Chrysomeloidea</taxon>
        <taxon>Chrysomelidae</taxon>
        <taxon>Bruchinae</taxon>
        <taxon>Bruchini</taxon>
        <taxon>Callosobruchus</taxon>
    </lineage>
</organism>
<gene>
    <name evidence="2" type="ORF">CALMAC_LOCUS11005</name>
</gene>
<evidence type="ECO:0000313" key="3">
    <source>
        <dbReference type="Proteomes" id="UP000410492"/>
    </source>
</evidence>
<name>A0A653CS74_CALMS</name>
<feature type="chain" id="PRO_5024833072" description="Protein sleepless" evidence="1">
    <location>
        <begin position="17"/>
        <end position="126"/>
    </location>
</feature>
<evidence type="ECO:0008006" key="4">
    <source>
        <dbReference type="Google" id="ProtNLM"/>
    </source>
</evidence>
<evidence type="ECO:0000313" key="2">
    <source>
        <dbReference type="EMBL" id="VEN50137.1"/>
    </source>
</evidence>
<proteinExistence type="predicted"/>